<evidence type="ECO:0000259" key="5">
    <source>
        <dbReference type="PROSITE" id="PS51935"/>
    </source>
</evidence>
<dbReference type="SUPFAM" id="SSF54001">
    <property type="entry name" value="Cysteine proteinases"/>
    <property type="match status" value="1"/>
</dbReference>
<keyword evidence="2" id="KW-0645">Protease</keyword>
<dbReference type="OrthoDB" id="9807055at2"/>
<reference evidence="6 7" key="1">
    <citation type="submission" date="2016-10" db="EMBL/GenBank/DDBJ databases">
        <authorList>
            <person name="de Groot N.N."/>
        </authorList>
    </citation>
    <scope>NUCLEOTIDE SEQUENCE [LARGE SCALE GENOMIC DNA]</scope>
    <source>
        <strain evidence="6 7">DSM 5885</strain>
    </source>
</reference>
<dbReference type="Gene3D" id="3.90.1720.10">
    <property type="entry name" value="endopeptidase domain like (from Nostoc punctiforme)"/>
    <property type="match status" value="1"/>
</dbReference>
<evidence type="ECO:0000256" key="2">
    <source>
        <dbReference type="ARBA" id="ARBA00022670"/>
    </source>
</evidence>
<dbReference type="GO" id="GO:0006508">
    <property type="term" value="P:proteolysis"/>
    <property type="evidence" value="ECO:0007669"/>
    <property type="project" value="UniProtKB-KW"/>
</dbReference>
<dbReference type="Pfam" id="PF00877">
    <property type="entry name" value="NLPC_P60"/>
    <property type="match status" value="1"/>
</dbReference>
<proteinExistence type="inferred from homology"/>
<evidence type="ECO:0000313" key="6">
    <source>
        <dbReference type="EMBL" id="SDI54133.1"/>
    </source>
</evidence>
<name>A0A1G8LES6_9RHOO</name>
<evidence type="ECO:0000256" key="3">
    <source>
        <dbReference type="ARBA" id="ARBA00022801"/>
    </source>
</evidence>
<dbReference type="GO" id="GO:0008234">
    <property type="term" value="F:cysteine-type peptidase activity"/>
    <property type="evidence" value="ECO:0007669"/>
    <property type="project" value="UniProtKB-KW"/>
</dbReference>
<dbReference type="PROSITE" id="PS51935">
    <property type="entry name" value="NLPC_P60"/>
    <property type="match status" value="1"/>
</dbReference>
<keyword evidence="7" id="KW-1185">Reference proteome</keyword>
<dbReference type="Proteomes" id="UP000198607">
    <property type="component" value="Unassembled WGS sequence"/>
</dbReference>
<evidence type="ECO:0000256" key="4">
    <source>
        <dbReference type="ARBA" id="ARBA00022807"/>
    </source>
</evidence>
<feature type="domain" description="NlpC/P60" evidence="5">
    <location>
        <begin position="1"/>
        <end position="128"/>
    </location>
</feature>
<accession>A0A1G8LES6</accession>
<evidence type="ECO:0000313" key="7">
    <source>
        <dbReference type="Proteomes" id="UP000198607"/>
    </source>
</evidence>
<dbReference type="EMBL" id="FNCY01000021">
    <property type="protein sequence ID" value="SDI54133.1"/>
    <property type="molecule type" value="Genomic_DNA"/>
</dbReference>
<evidence type="ECO:0000256" key="1">
    <source>
        <dbReference type="ARBA" id="ARBA00007074"/>
    </source>
</evidence>
<protein>
    <submittedName>
        <fullName evidence="6">NlpC/P60 family protein</fullName>
    </submittedName>
</protein>
<dbReference type="InterPro" id="IPR038765">
    <property type="entry name" value="Papain-like_cys_pep_sf"/>
</dbReference>
<dbReference type="AlphaFoldDB" id="A0A1G8LES6"/>
<organism evidence="6 7">
    <name type="scientific">Propionivibrio dicarboxylicus</name>
    <dbReference type="NCBI Taxonomy" id="83767"/>
    <lineage>
        <taxon>Bacteria</taxon>
        <taxon>Pseudomonadati</taxon>
        <taxon>Pseudomonadota</taxon>
        <taxon>Betaproteobacteria</taxon>
        <taxon>Rhodocyclales</taxon>
        <taxon>Rhodocyclaceae</taxon>
        <taxon>Propionivibrio</taxon>
    </lineage>
</organism>
<dbReference type="RefSeq" id="WP_091939769.1">
    <property type="nucleotide sequence ID" value="NZ_FNCY01000021.1"/>
</dbReference>
<gene>
    <name evidence="6" type="ORF">SAMN05660652_03617</name>
</gene>
<dbReference type="STRING" id="83767.SAMN05660652_03617"/>
<sequence length="129" mass="14606">MTVDLLRYATAPFAEGARGPHAFDCAGLLADIYRQRGIILPPWPTPESDDEKRHAILAGMRDWERISKPEPWCGIALRVDSPILVSHVGCVLQDARRFIHTTAETGVVIERIDSPRWAARISGFYRWPR</sequence>
<dbReference type="InterPro" id="IPR000064">
    <property type="entry name" value="NLP_P60_dom"/>
</dbReference>
<keyword evidence="4" id="KW-0788">Thiol protease</keyword>
<comment type="similarity">
    <text evidence="1">Belongs to the peptidase C40 family.</text>
</comment>
<keyword evidence="3" id="KW-0378">Hydrolase</keyword>